<dbReference type="Proteomes" id="UP000694892">
    <property type="component" value="Chromosome 1L"/>
</dbReference>
<sequence length="105" mass="12362">MKHAGAFRAIEEVRPRTYTNSLETVIFNVNKTTQTVIKDKLIIHILQAARMAIPKRWNMEEPPNKLDWVRELEETKTMEELLALKHGAMKQFGKIWSDWKDLQNT</sequence>
<reference evidence="2" key="1">
    <citation type="journal article" date="2016" name="Nature">
        <title>Genome evolution in the allotetraploid frog Xenopus laevis.</title>
        <authorList>
            <person name="Session A.M."/>
            <person name="Uno Y."/>
            <person name="Kwon T."/>
            <person name="Chapman J.A."/>
            <person name="Toyoda A."/>
            <person name="Takahashi S."/>
            <person name="Fukui A."/>
            <person name="Hikosaka A."/>
            <person name="Suzuki A."/>
            <person name="Kondo M."/>
            <person name="van Heeringen S.J."/>
            <person name="Quigley I."/>
            <person name="Heinz S."/>
            <person name="Ogino H."/>
            <person name="Ochi H."/>
            <person name="Hellsten U."/>
            <person name="Lyons J.B."/>
            <person name="Simakov O."/>
            <person name="Putnam N."/>
            <person name="Stites J."/>
            <person name="Kuroki Y."/>
            <person name="Tanaka T."/>
            <person name="Michiue T."/>
            <person name="Watanabe M."/>
            <person name="Bogdanovic O."/>
            <person name="Lister R."/>
            <person name="Georgiou G."/>
            <person name="Paranjpe S.S."/>
            <person name="van Kruijsbergen I."/>
            <person name="Shu S."/>
            <person name="Carlson J."/>
            <person name="Kinoshita T."/>
            <person name="Ohta Y."/>
            <person name="Mawaribuchi S."/>
            <person name="Jenkins J."/>
            <person name="Grimwood J."/>
            <person name="Schmutz J."/>
            <person name="Mitros T."/>
            <person name="Mozaffari S.V."/>
            <person name="Suzuki Y."/>
            <person name="Haramoto Y."/>
            <person name="Yamamoto T.S."/>
            <person name="Takagi C."/>
            <person name="Heald R."/>
            <person name="Miller K."/>
            <person name="Haudenschild C."/>
            <person name="Kitzman J."/>
            <person name="Nakayama T."/>
            <person name="Izutsu Y."/>
            <person name="Robert J."/>
            <person name="Fortriede J."/>
            <person name="Burns K."/>
            <person name="Lotay V."/>
            <person name="Karimi K."/>
            <person name="Yasuoka Y."/>
            <person name="Dichmann D.S."/>
            <person name="Flajnik M.F."/>
            <person name="Houston D.W."/>
            <person name="Shendure J."/>
            <person name="DuPasquier L."/>
            <person name="Vize P.D."/>
            <person name="Zorn A.M."/>
            <person name="Ito M."/>
            <person name="Marcotte E.M."/>
            <person name="Wallingford J.B."/>
            <person name="Ito Y."/>
            <person name="Asashima M."/>
            <person name="Ueno N."/>
            <person name="Matsuda Y."/>
            <person name="Veenstra G.J."/>
            <person name="Fujiyama A."/>
            <person name="Harland R.M."/>
            <person name="Taira M."/>
            <person name="Rokhsar D.S."/>
        </authorList>
    </citation>
    <scope>NUCLEOTIDE SEQUENCE [LARGE SCALE GENOMIC DNA]</scope>
    <source>
        <strain evidence="2">J</strain>
    </source>
</reference>
<evidence type="ECO:0000313" key="2">
    <source>
        <dbReference type="Proteomes" id="UP000694892"/>
    </source>
</evidence>
<gene>
    <name evidence="1" type="ORF">XELAEV_18005106mg</name>
</gene>
<dbReference type="EMBL" id="CM004466">
    <property type="protein sequence ID" value="OCT99329.1"/>
    <property type="molecule type" value="Genomic_DNA"/>
</dbReference>
<proteinExistence type="predicted"/>
<accession>A0A974DWB6</accession>
<evidence type="ECO:0000313" key="1">
    <source>
        <dbReference type="EMBL" id="OCT99329.1"/>
    </source>
</evidence>
<organism evidence="1 2">
    <name type="scientific">Xenopus laevis</name>
    <name type="common">African clawed frog</name>
    <dbReference type="NCBI Taxonomy" id="8355"/>
    <lineage>
        <taxon>Eukaryota</taxon>
        <taxon>Metazoa</taxon>
        <taxon>Chordata</taxon>
        <taxon>Craniata</taxon>
        <taxon>Vertebrata</taxon>
        <taxon>Euteleostomi</taxon>
        <taxon>Amphibia</taxon>
        <taxon>Batrachia</taxon>
        <taxon>Anura</taxon>
        <taxon>Pipoidea</taxon>
        <taxon>Pipidae</taxon>
        <taxon>Xenopodinae</taxon>
        <taxon>Xenopus</taxon>
        <taxon>Xenopus</taxon>
    </lineage>
</organism>
<name>A0A974DWB6_XENLA</name>
<protein>
    <submittedName>
        <fullName evidence="1">Uncharacterized protein</fullName>
    </submittedName>
</protein>
<dbReference type="AlphaFoldDB" id="A0A974DWB6"/>